<evidence type="ECO:0000313" key="2">
    <source>
        <dbReference type="EMBL" id="MFC1849068.1"/>
    </source>
</evidence>
<keyword evidence="1" id="KW-1133">Transmembrane helix</keyword>
<comment type="caution">
    <text evidence="2">The sequence shown here is derived from an EMBL/GenBank/DDBJ whole genome shotgun (WGS) entry which is preliminary data.</text>
</comment>
<organism evidence="2 3">
    <name type="scientific">candidate division CSSED10-310 bacterium</name>
    <dbReference type="NCBI Taxonomy" id="2855610"/>
    <lineage>
        <taxon>Bacteria</taxon>
        <taxon>Bacteria division CSSED10-310</taxon>
    </lineage>
</organism>
<evidence type="ECO:0000313" key="3">
    <source>
        <dbReference type="Proteomes" id="UP001594351"/>
    </source>
</evidence>
<reference evidence="2 3" key="1">
    <citation type="submission" date="2024-09" db="EMBL/GenBank/DDBJ databases">
        <title>Laminarin stimulates single cell rates of sulfate reduction while oxygen inhibits transcriptomic activity in coastal marine sediment.</title>
        <authorList>
            <person name="Lindsay M."/>
            <person name="Orcutt B."/>
            <person name="Emerson D."/>
            <person name="Stepanauskas R."/>
            <person name="D'Angelo T."/>
        </authorList>
    </citation>
    <scope>NUCLEOTIDE SEQUENCE [LARGE SCALE GENOMIC DNA]</scope>
    <source>
        <strain evidence="2">SAG AM-311-K15</strain>
    </source>
</reference>
<name>A0ABV6YSA4_UNCC1</name>
<evidence type="ECO:0000256" key="1">
    <source>
        <dbReference type="SAM" id="Phobius"/>
    </source>
</evidence>
<protein>
    <recommendedName>
        <fullName evidence="4">DUF5683 domain-containing protein</fullName>
    </recommendedName>
</protein>
<keyword evidence="1" id="KW-0472">Membrane</keyword>
<sequence>MKKKLYQAFLSAFVFPGMGQFHNKRKKKGWFFVLCTLGVILFIFFSLLSSFFTVIEKDIIAGIIEPNIFKLGPIISYAQSKAAYFSSLAWQKSRIPVFLLLGLWFLSIADAFFDKSSMDSE</sequence>
<feature type="transmembrane region" description="Helical" evidence="1">
    <location>
        <begin position="95"/>
        <end position="113"/>
    </location>
</feature>
<dbReference type="Proteomes" id="UP001594351">
    <property type="component" value="Unassembled WGS sequence"/>
</dbReference>
<evidence type="ECO:0008006" key="4">
    <source>
        <dbReference type="Google" id="ProtNLM"/>
    </source>
</evidence>
<accession>A0ABV6YSA4</accession>
<gene>
    <name evidence="2" type="ORF">ACFL27_02560</name>
</gene>
<proteinExistence type="predicted"/>
<feature type="transmembrane region" description="Helical" evidence="1">
    <location>
        <begin position="29"/>
        <end position="55"/>
    </location>
</feature>
<keyword evidence="3" id="KW-1185">Reference proteome</keyword>
<dbReference type="EMBL" id="JBHPBY010000019">
    <property type="protein sequence ID" value="MFC1849068.1"/>
    <property type="molecule type" value="Genomic_DNA"/>
</dbReference>
<keyword evidence="1" id="KW-0812">Transmembrane</keyword>